<organism evidence="1 2">
    <name type="scientific">Manihot esculenta</name>
    <name type="common">Cassava</name>
    <name type="synonym">Jatropha manihot</name>
    <dbReference type="NCBI Taxonomy" id="3983"/>
    <lineage>
        <taxon>Eukaryota</taxon>
        <taxon>Viridiplantae</taxon>
        <taxon>Streptophyta</taxon>
        <taxon>Embryophyta</taxon>
        <taxon>Tracheophyta</taxon>
        <taxon>Spermatophyta</taxon>
        <taxon>Magnoliopsida</taxon>
        <taxon>eudicotyledons</taxon>
        <taxon>Gunneridae</taxon>
        <taxon>Pentapetalae</taxon>
        <taxon>rosids</taxon>
        <taxon>fabids</taxon>
        <taxon>Malpighiales</taxon>
        <taxon>Euphorbiaceae</taxon>
        <taxon>Crotonoideae</taxon>
        <taxon>Manihoteae</taxon>
        <taxon>Manihot</taxon>
    </lineage>
</organism>
<accession>A0ACB7I5I1</accession>
<reference evidence="2" key="1">
    <citation type="journal article" date="2016" name="Nat. Biotechnol.">
        <title>Sequencing wild and cultivated cassava and related species reveals extensive interspecific hybridization and genetic diversity.</title>
        <authorList>
            <person name="Bredeson J.V."/>
            <person name="Lyons J.B."/>
            <person name="Prochnik S.E."/>
            <person name="Wu G.A."/>
            <person name="Ha C.M."/>
            <person name="Edsinger-Gonzales E."/>
            <person name="Grimwood J."/>
            <person name="Schmutz J."/>
            <person name="Rabbi I.Y."/>
            <person name="Egesi C."/>
            <person name="Nauluvula P."/>
            <person name="Lebot V."/>
            <person name="Ndunguru J."/>
            <person name="Mkamilo G."/>
            <person name="Bart R.S."/>
            <person name="Setter T.L."/>
            <person name="Gleadow R.M."/>
            <person name="Kulakow P."/>
            <person name="Ferguson M.E."/>
            <person name="Rounsley S."/>
            <person name="Rokhsar D.S."/>
        </authorList>
    </citation>
    <scope>NUCLEOTIDE SEQUENCE [LARGE SCALE GENOMIC DNA]</scope>
    <source>
        <strain evidence="2">cv. AM560-2</strain>
    </source>
</reference>
<proteinExistence type="predicted"/>
<dbReference type="Proteomes" id="UP000091857">
    <property type="component" value="Chromosome 2"/>
</dbReference>
<protein>
    <submittedName>
        <fullName evidence="1">Uncharacterized protein</fullName>
    </submittedName>
</protein>
<gene>
    <name evidence="1" type="ORF">MANES_02G040600v8</name>
</gene>
<dbReference type="EMBL" id="CM004388">
    <property type="protein sequence ID" value="KAG8659469.1"/>
    <property type="molecule type" value="Genomic_DNA"/>
</dbReference>
<name>A0ACB7I5I1_MANES</name>
<evidence type="ECO:0000313" key="2">
    <source>
        <dbReference type="Proteomes" id="UP000091857"/>
    </source>
</evidence>
<keyword evidence="2" id="KW-1185">Reference proteome</keyword>
<comment type="caution">
    <text evidence="1">The sequence shown here is derived from an EMBL/GenBank/DDBJ whole genome shotgun (WGS) entry which is preliminary data.</text>
</comment>
<sequence>MDYDDNDFQSQKLHLAGEGRDKFPPVLRPYALPKFDFDDTLHGTLRFDSLVETEVFLGIESNEDSQWIEDFSRGSSGIQFSSGATESCSISRCNNVWSEATSSESVEMLLKSVGQEEHIPAQVNMKESDSCDELGCMVKQMEPSSKQESSIPARMVDVTSIQLGELPENLSMLNDDGGEQQPQVGGSSQTPQGNPSVDQGLGDLTAISVEVRLPIAKGSQLIDDKCNGVSQREVDAVINESLDNRKEEGPDSGTQITNAFANAKNNVTGNDELVNEGSSNHVNETAEENLDVSGRDKDEPQEKGGVLLSQGAQIYAQVLNSQMAERDSPPCMASVESMEESSATKTSMGSVQDPNVIPKGDSGLEMQYVHSGVAAPEVPPVVVEGNATVGRHEVEKSNGSHLDTKNLSCKSEAYLLPIEGNGCSQNKVDRSSSYRAVNSSLPEVSSSVEFISETHAEGHVSPSTTVESMQMGEGNEVSRQCDDDKCDKDVPVIEQKGSEELPSDDNDRNTIINKGNGASSGEGSLGYELIVSKPHSDTAGNKSASDFAFEKGTNMSCDTVDDVPVSSENCITTDGVIDQKDVEASGLPAVFTYSDKDVGKISKEASFSDHKASSQVTTGVDPVSESERGSSAAADQMLCESVAHSLSKVGTCNTESQTERQAVATKKVGEECTMDKEVCPAPCDSTTNKGYSVEALVQEKDDKKAKNVSEATVNNEMLGPAPSAIKEPCQDGSQKDQEENTVTGSGDLSFEQTAVPSSSVEHESTADLDKAAGGSPIVISASEFSHDKNHEELKRLSDQSVSVSEVTDGDAIKMLSASKDPNQNDASKDDSSFTFEVTPLVDLPQKDAKKWQPFIEAGKVSPIVDVWTSSSGLGQLDPKIAHDLSHGSSKVSDVPVAHGASKSNSKCKTRRASGKAAAKGTAKKGRPVKVTSSVISEREVKTSCISLSPSGSSQLVPGHVDSSNLRPFVLATSTSLPDLNSSVCTASMFQQPFTDLQQVQLRAQIFVYGALIQGTPPDEAYMISAFGGPDGGRGLWENAWQSCLERLHGQKSHFITPETPLQSRSGARAPEQSIKQGGPQSKAVPSPVVRGSSKSTPTIVNPIVPPSSPLWGMPAPGDPLQTSGMARGPVIDYQLALSPLHPHRAPAIRNFVGHSPSWLSQSPFGGPWVASPHTSTFDTSGRFSVKAPAAETVQLTSGKESSVPHTAGAKPIGPMLQSGAAGAPASVFAGTSSVLDAKVATSASQTYSDLKPRKRKKASVSENPMQKLLPSQPHLEPISASVVSNPVSTSTAITNPIGLISRDPPGKFFTSLTPASSSDLRKCGQNAEPRTIFSDDTLGQIKKARLQAEDAAALATSAVSHSQETWEQLDKHRYSGLLPDVETKLASAAVAIAAAAAVAKAAAAAAKLASNAALQAKLMAEEAVISGGHHKPSQINVNSLSDSMESLGKATPASILKGDDGTNSSSSILVAAREAARKKVETAMAASKRAENMDAIVKAAELAAEAVSQAGKIVAMGDPLPFSELVTAGPVGYWKVAQGALELVSKSNDIGREILDVDNVGGPDTSVRQLTEVPSDKKGNQITKHGKSHNFGNVSGEDHERLLDITGSGAIIAKDAKGQGCKPSDLAKTIGVVPESENGSRSSIVQNEYGKAETLKENSIKESSNVEVFKDGDGYRAAWFPAKILSLEDGKVYVSYTELTSGEGSENLREWVPLEGEGDEAPKIRVARPNTAMPFEGTRKRRRAAMGDYNWSVGDRVDAWVQDSWWEGEITEKSKKDEPMVTVNFPAQGETRAFKAWELRPSLVWKDGEWIERSNSGESNRSSHGGDTPQEKRPRLHGPVMEAKGKDKTSKSTDAMEFDESDDPTLIDLSADEKLFNIGKSSRDGNRRDALKMTRTGLQKDRSGVIFGVPKPGKKRKFMEVSKHYVADQSSRMNEANDSVKFVKPLVPQGAGFRGLKTTKTESNERRVADSKPKVVKSGKPHTVPVRTVPQKDSLSSIAISAPDDSAVADNTTKTKDSVNHGESTLEKQNVMAFQSFSSTDGAMEGPILFSALAHPSDNISSKIMSSTDAISERMSKGKLAPAGGKSSKIEDTDMHGYSTKSTSDSVEPRRSNRRIQPTSRLLEGLQSSLMVSKIPSLSHDKSHKSRNASKAGNNHG</sequence>
<evidence type="ECO:0000313" key="1">
    <source>
        <dbReference type="EMBL" id="KAG8659469.1"/>
    </source>
</evidence>